<dbReference type="Proteomes" id="UP000053237">
    <property type="component" value="Unassembled WGS sequence"/>
</dbReference>
<dbReference type="Gene3D" id="3.20.200.10">
    <property type="entry name" value="MHCK/EF2 kinase"/>
    <property type="match status" value="1"/>
</dbReference>
<dbReference type="GO" id="GO:1903013">
    <property type="term" value="P:response to differentiation-inducing factor 1"/>
    <property type="evidence" value="ECO:0007669"/>
    <property type="project" value="TreeGrafter"/>
</dbReference>
<dbReference type="SMART" id="SM00811">
    <property type="entry name" value="Alpha_kinase"/>
    <property type="match status" value="1"/>
</dbReference>
<dbReference type="PANTHER" id="PTHR45992:SF2">
    <property type="entry name" value="EUKARYOTIC ELONGATION FACTOR 2 KINASE"/>
    <property type="match status" value="1"/>
</dbReference>
<feature type="compositionally biased region" description="Polar residues" evidence="6">
    <location>
        <begin position="53"/>
        <end position="64"/>
    </location>
</feature>
<keyword evidence="5" id="KW-0067">ATP-binding</keyword>
<dbReference type="PANTHER" id="PTHR45992">
    <property type="entry name" value="EUKARYOTIC ELONGATION FACTOR 2 KINASE-RELATED"/>
    <property type="match status" value="1"/>
</dbReference>
<evidence type="ECO:0000256" key="4">
    <source>
        <dbReference type="ARBA" id="ARBA00022777"/>
    </source>
</evidence>
<sequence length="642" mass="71713">MERAMLRESTSNDTFSGVNVASIPSAASFSSSSSSNISISVSSTKKRRFRESGVSSSTSKNAPSVSGCANRKSTGAMKASCMPPSHGGTRNAFEKLNTLKLLLDAGHLNQDEYEARKTQLINEMTGTSADPKFPNHHSALLDVNVVRKLPQSTVNSPAMLQPLMHVVIPHNPPEFKRILSEHAEKLSFDVDTLEWHSMSTNVKIDVVPFATGQLRNAYYLQDLTGSSSPNETDDTEPNTQLLVAKFMIQSADVSTYLSDVEMQAVCAHYARLYNEHEPPLKVDYAQSWLLKLKDRDGVVCCVEEYLPGAYVKYSNNNGFVGHTTSATEERERNTPQAFSHFTFVASDYRLMVVDIQGVHDSYTDPQIHTFDGRGFGAGNLGTIGMEKFLQTHRCNEICKWLGLPVLVHSKSDGNDKEDAEEDRIRYKAGGTAAPEYEMPFGNAIKKSTHRSGIEARNTFSKSVTVSEVLGEEFALSEDDIVDSSRPSRCRRRRKETSDDSDAYDSDSSGADDLMCRTSSSFASSATTTRTTTASISAEEREYISNGFSGEYRRMQRRRRNALRARKTAKKKMREERCQWSMDSRTDEEFDSSHSFRNRRSRKRNSCYGMTSAHSKRIVGKTNAAWFSAGHVWQRLFRCCYGS</sequence>
<dbReference type="InterPro" id="IPR004166">
    <property type="entry name" value="a-kinase_dom"/>
</dbReference>
<keyword evidence="9" id="KW-1185">Reference proteome</keyword>
<dbReference type="GO" id="GO:0004674">
    <property type="term" value="F:protein serine/threonine kinase activity"/>
    <property type="evidence" value="ECO:0007669"/>
    <property type="project" value="UniProtKB-KW"/>
</dbReference>
<name>A0A024FU82_9STRA</name>
<dbReference type="InParanoid" id="A0A024FU82"/>
<reference evidence="8 9" key="1">
    <citation type="submission" date="2012-05" db="EMBL/GenBank/DDBJ databases">
        <title>Recombination and specialization in a pathogen metapopulation.</title>
        <authorList>
            <person name="Gardiner A."/>
            <person name="Kemen E."/>
            <person name="Schultz-Larsen T."/>
            <person name="MacLean D."/>
            <person name="Van Oosterhout C."/>
            <person name="Jones J.D.G."/>
        </authorList>
    </citation>
    <scope>NUCLEOTIDE SEQUENCE [LARGE SCALE GENOMIC DNA]</scope>
    <source>
        <strain evidence="8 9">Ac Nc2</strain>
    </source>
</reference>
<keyword evidence="4" id="KW-0418">Kinase</keyword>
<feature type="compositionally biased region" description="Low complexity" evidence="6">
    <location>
        <begin position="26"/>
        <end position="43"/>
    </location>
</feature>
<dbReference type="Pfam" id="PF02816">
    <property type="entry name" value="Alpha_kinase"/>
    <property type="match status" value="1"/>
</dbReference>
<keyword evidence="3" id="KW-0547">Nucleotide-binding</keyword>
<evidence type="ECO:0000256" key="1">
    <source>
        <dbReference type="ARBA" id="ARBA00022527"/>
    </source>
</evidence>
<evidence type="ECO:0000313" key="9">
    <source>
        <dbReference type="Proteomes" id="UP000053237"/>
    </source>
</evidence>
<dbReference type="SUPFAM" id="SSF56112">
    <property type="entry name" value="Protein kinase-like (PK-like)"/>
    <property type="match status" value="1"/>
</dbReference>
<dbReference type="OrthoDB" id="301415at2759"/>
<dbReference type="InterPro" id="IPR051852">
    <property type="entry name" value="Alpha-type_PK"/>
</dbReference>
<evidence type="ECO:0000256" key="2">
    <source>
        <dbReference type="ARBA" id="ARBA00022679"/>
    </source>
</evidence>
<evidence type="ECO:0000256" key="5">
    <source>
        <dbReference type="ARBA" id="ARBA00022840"/>
    </source>
</evidence>
<proteinExistence type="predicted"/>
<dbReference type="PROSITE" id="PS51158">
    <property type="entry name" value="ALPHA_KINASE"/>
    <property type="match status" value="1"/>
</dbReference>
<feature type="region of interest" description="Disordered" evidence="6">
    <location>
        <begin position="484"/>
        <end position="509"/>
    </location>
</feature>
<dbReference type="InterPro" id="IPR011009">
    <property type="entry name" value="Kinase-like_dom_sf"/>
</dbReference>
<feature type="domain" description="Alpha-type protein kinase" evidence="7">
    <location>
        <begin position="187"/>
        <end position="406"/>
    </location>
</feature>
<keyword evidence="1" id="KW-0723">Serine/threonine-protein kinase</keyword>
<protein>
    <recommendedName>
        <fullName evidence="7">Alpha-type protein kinase domain-containing protein</fullName>
    </recommendedName>
</protein>
<evidence type="ECO:0000256" key="3">
    <source>
        <dbReference type="ARBA" id="ARBA00022741"/>
    </source>
</evidence>
<evidence type="ECO:0000256" key="6">
    <source>
        <dbReference type="SAM" id="MobiDB-lite"/>
    </source>
</evidence>
<keyword evidence="2" id="KW-0808">Transferase</keyword>
<feature type="region of interest" description="Disordered" evidence="6">
    <location>
        <begin position="26"/>
        <end position="87"/>
    </location>
</feature>
<evidence type="ECO:0000313" key="8">
    <source>
        <dbReference type="EMBL" id="CCI10685.1"/>
    </source>
</evidence>
<comment type="caution">
    <text evidence="8">The sequence shown here is derived from an EMBL/GenBank/DDBJ whole genome shotgun (WGS) entry which is preliminary data.</text>
</comment>
<organism evidence="8 9">
    <name type="scientific">Albugo candida</name>
    <dbReference type="NCBI Taxonomy" id="65357"/>
    <lineage>
        <taxon>Eukaryota</taxon>
        <taxon>Sar</taxon>
        <taxon>Stramenopiles</taxon>
        <taxon>Oomycota</taxon>
        <taxon>Peronosporomycetes</taxon>
        <taxon>Albuginales</taxon>
        <taxon>Albuginaceae</taxon>
        <taxon>Albugo</taxon>
    </lineage>
</organism>
<gene>
    <name evidence="8" type="ORF">BN9_112380</name>
</gene>
<dbReference type="AlphaFoldDB" id="A0A024FU82"/>
<dbReference type="GO" id="GO:0031037">
    <property type="term" value="P:myosin II filament disassembly"/>
    <property type="evidence" value="ECO:0007669"/>
    <property type="project" value="TreeGrafter"/>
</dbReference>
<evidence type="ECO:0000259" key="7">
    <source>
        <dbReference type="PROSITE" id="PS51158"/>
    </source>
</evidence>
<accession>A0A024FU82</accession>
<dbReference type="Gene3D" id="3.30.200.20">
    <property type="entry name" value="Phosphorylase Kinase, domain 1"/>
    <property type="match status" value="1"/>
</dbReference>
<dbReference type="STRING" id="65357.A0A024FU82"/>
<dbReference type="EMBL" id="CAIX01000344">
    <property type="protein sequence ID" value="CCI10685.1"/>
    <property type="molecule type" value="Genomic_DNA"/>
</dbReference>
<dbReference type="GO" id="GO:0005524">
    <property type="term" value="F:ATP binding"/>
    <property type="evidence" value="ECO:0007669"/>
    <property type="project" value="UniProtKB-KW"/>
</dbReference>